<dbReference type="AlphaFoldDB" id="A0A261VPL2"/>
<evidence type="ECO:0000256" key="1">
    <source>
        <dbReference type="ARBA" id="ARBA00004418"/>
    </source>
</evidence>
<feature type="domain" description="Heparinase II/III-like C-terminal" evidence="5">
    <location>
        <begin position="313"/>
        <end position="504"/>
    </location>
</feature>
<dbReference type="Gene3D" id="1.50.10.100">
    <property type="entry name" value="Chondroitin AC/alginate lyase"/>
    <property type="match status" value="1"/>
</dbReference>
<comment type="caution">
    <text evidence="7">The sequence shown here is derived from an EMBL/GenBank/DDBJ whole genome shotgun (WGS) entry which is preliminary data.</text>
</comment>
<evidence type="ECO:0000313" key="8">
    <source>
        <dbReference type="Proteomes" id="UP000215633"/>
    </source>
</evidence>
<dbReference type="Pfam" id="PF16889">
    <property type="entry name" value="Hepar_II_III_N"/>
    <property type="match status" value="1"/>
</dbReference>
<evidence type="ECO:0000259" key="6">
    <source>
        <dbReference type="Pfam" id="PF16889"/>
    </source>
</evidence>
<dbReference type="InterPro" id="IPR012480">
    <property type="entry name" value="Hepar_II_III_C"/>
</dbReference>
<keyword evidence="8" id="KW-1185">Reference proteome</keyword>
<dbReference type="SUPFAM" id="SSF48230">
    <property type="entry name" value="Chondroitin AC/alginate lyase"/>
    <property type="match status" value="1"/>
</dbReference>
<comment type="subcellular location">
    <subcellularLocation>
        <location evidence="1">Periplasm</location>
    </subcellularLocation>
</comment>
<dbReference type="GO" id="GO:0042597">
    <property type="term" value="C:periplasmic space"/>
    <property type="evidence" value="ECO:0007669"/>
    <property type="project" value="UniProtKB-SubCell"/>
</dbReference>
<dbReference type="Gene3D" id="2.70.98.70">
    <property type="match status" value="1"/>
</dbReference>
<evidence type="ECO:0000256" key="4">
    <source>
        <dbReference type="ARBA" id="ARBA00023239"/>
    </source>
</evidence>
<sequence>MRLDFIEKRLSLLKKNTDFAARGREIVTEKKIQLGPFPSVPYRLDWDQNPVHNRSWQWRWGTLSALGYLIAYHAQSGDRKALEIGAQLVNHWCAKFLTTEPGGTDLNEFVWHDHGTALRAEHVLWFYAHSVAIGSEESFAQNCPQAVELLEKHGSILMRNDFYSQHTNHGLEQARVLLLLGTVGAAAWKDANQWRAIALDRLRSELHFAYTEDGVHVENSPAYHIFVFKVFISIVQEFDQHDLGTLATEFMSKAKLIMNYIIHILRPDGFTPIIGDSELLRPTDSFREILGHTKEYREFLYVFTKGKSGVRPTSTYQVFPTSGYAIHRDKWAGPADFTQVTHTIFKAGPLSQYHRQQDEGHLIIYAYGEDWLIDSGMYNYNKSDPIRRYVRSRDAHNVAIVDGARYKPWEEIKNGWWLVDERPHTGEQALTFSFSGFEDLVMNRHIAFEHAFIRVRDIIRSTDGQARGVKLLWHVDAHKNIETVGTQVRVTSKLSNRCMLMDFKSDAPLNISVKCGVAGSKVYSVVSTLANKYVASQVIEIGLPAQTENDITSIISFEGT</sequence>
<keyword evidence="4" id="KW-0456">Lyase</keyword>
<evidence type="ECO:0000256" key="3">
    <source>
        <dbReference type="ARBA" id="ARBA00022764"/>
    </source>
</evidence>
<feature type="domain" description="Heparin-sulfate lyase N-terminal" evidence="6">
    <location>
        <begin position="43"/>
        <end position="281"/>
    </location>
</feature>
<name>A0A261VPL2_9BORD</name>
<dbReference type="EMBL" id="NEVT01000006">
    <property type="protein sequence ID" value="OZI75711.1"/>
    <property type="molecule type" value="Genomic_DNA"/>
</dbReference>
<dbReference type="InterPro" id="IPR008929">
    <property type="entry name" value="Chondroitin_lyas"/>
</dbReference>
<keyword evidence="2" id="KW-0732">Signal</keyword>
<dbReference type="GO" id="GO:0016829">
    <property type="term" value="F:lyase activity"/>
    <property type="evidence" value="ECO:0007669"/>
    <property type="project" value="UniProtKB-KW"/>
</dbReference>
<dbReference type="PANTHER" id="PTHR39210">
    <property type="entry name" value="HEPARIN-SULFATE LYASE"/>
    <property type="match status" value="1"/>
</dbReference>
<dbReference type="Pfam" id="PF07940">
    <property type="entry name" value="Hepar_II_III_C"/>
    <property type="match status" value="1"/>
</dbReference>
<dbReference type="RefSeq" id="WP_094806698.1">
    <property type="nucleotide sequence ID" value="NZ_NEVT01000006.1"/>
</dbReference>
<accession>A0A261VPL2</accession>
<protein>
    <submittedName>
        <fullName evidence="7">Uncharacterized protein</fullName>
    </submittedName>
</protein>
<dbReference type="PANTHER" id="PTHR39210:SF1">
    <property type="entry name" value="HEPARIN-SULFATE LYASE"/>
    <property type="match status" value="1"/>
</dbReference>
<reference evidence="8" key="1">
    <citation type="submission" date="2017-05" db="EMBL/GenBank/DDBJ databases">
        <title>Complete and WGS of Bordetella genogroups.</title>
        <authorList>
            <person name="Spilker T."/>
            <person name="Lipuma J."/>
        </authorList>
    </citation>
    <scope>NUCLEOTIDE SEQUENCE [LARGE SCALE GENOMIC DNA]</scope>
    <source>
        <strain evidence="8">AU8256</strain>
    </source>
</reference>
<evidence type="ECO:0000256" key="2">
    <source>
        <dbReference type="ARBA" id="ARBA00022729"/>
    </source>
</evidence>
<evidence type="ECO:0000259" key="5">
    <source>
        <dbReference type="Pfam" id="PF07940"/>
    </source>
</evidence>
<dbReference type="Proteomes" id="UP000215633">
    <property type="component" value="Unassembled WGS sequence"/>
</dbReference>
<proteinExistence type="predicted"/>
<organism evidence="7 8">
    <name type="scientific">Bordetella genomosp. 2</name>
    <dbReference type="NCBI Taxonomy" id="1983456"/>
    <lineage>
        <taxon>Bacteria</taxon>
        <taxon>Pseudomonadati</taxon>
        <taxon>Pseudomonadota</taxon>
        <taxon>Betaproteobacteria</taxon>
        <taxon>Burkholderiales</taxon>
        <taxon>Alcaligenaceae</taxon>
        <taxon>Bordetella</taxon>
    </lineage>
</organism>
<evidence type="ECO:0000313" key="7">
    <source>
        <dbReference type="EMBL" id="OZI75711.1"/>
    </source>
</evidence>
<keyword evidence="3" id="KW-0574">Periplasm</keyword>
<dbReference type="InterPro" id="IPR031680">
    <property type="entry name" value="Hepar_II_III_N"/>
</dbReference>
<gene>
    <name evidence="7" type="ORF">CAL24_10815</name>
</gene>